<dbReference type="InterPro" id="IPR002751">
    <property type="entry name" value="CbiM/NikMN"/>
</dbReference>
<dbReference type="Proteomes" id="UP000284277">
    <property type="component" value="Unassembled WGS sequence"/>
</dbReference>
<feature type="transmembrane region" description="Helical" evidence="7">
    <location>
        <begin position="40"/>
        <end position="60"/>
    </location>
</feature>
<evidence type="ECO:0000256" key="1">
    <source>
        <dbReference type="ARBA" id="ARBA00004651"/>
    </source>
</evidence>
<dbReference type="GO" id="GO:0005886">
    <property type="term" value="C:plasma membrane"/>
    <property type="evidence" value="ECO:0007669"/>
    <property type="project" value="UniProtKB-SubCell"/>
</dbReference>
<evidence type="ECO:0000259" key="8">
    <source>
        <dbReference type="Pfam" id="PF13190"/>
    </source>
</evidence>
<feature type="domain" description="PDGLE" evidence="8">
    <location>
        <begin position="230"/>
        <end position="320"/>
    </location>
</feature>
<dbReference type="AlphaFoldDB" id="A0A419T5C9"/>
<feature type="transmembrane region" description="Helical" evidence="7">
    <location>
        <begin position="72"/>
        <end position="97"/>
    </location>
</feature>
<evidence type="ECO:0000256" key="4">
    <source>
        <dbReference type="ARBA" id="ARBA00022692"/>
    </source>
</evidence>
<feature type="transmembrane region" description="Helical" evidence="7">
    <location>
        <begin position="191"/>
        <end position="212"/>
    </location>
</feature>
<feature type="transmembrane region" description="Helical" evidence="7">
    <location>
        <begin position="7"/>
        <end position="25"/>
    </location>
</feature>
<keyword evidence="6 7" id="KW-0472">Membrane</keyword>
<dbReference type="PANTHER" id="PTHR34229">
    <property type="entry name" value="METAL TRANSPORT PROTEIN HI_1621-RELATED"/>
    <property type="match status" value="1"/>
</dbReference>
<reference evidence="9 10" key="1">
    <citation type="submission" date="2016-08" db="EMBL/GenBank/DDBJ databases">
        <title>A new outlook on sporulation: Clostridium algidixylanolyticum.</title>
        <authorList>
            <person name="Poppleton D.I."/>
            <person name="Gribaldo S."/>
        </authorList>
    </citation>
    <scope>NUCLEOTIDE SEQUENCE [LARGE SCALE GENOMIC DNA]</scope>
    <source>
        <strain evidence="9 10">SPL73</strain>
    </source>
</reference>
<comment type="caution">
    <text evidence="9">The sequence shown here is derived from an EMBL/GenBank/DDBJ whole genome shotgun (WGS) entry which is preliminary data.</text>
</comment>
<proteinExistence type="predicted"/>
<feature type="transmembrane region" description="Helical" evidence="7">
    <location>
        <begin position="232"/>
        <end position="253"/>
    </location>
</feature>
<dbReference type="EMBL" id="MCIA01000010">
    <property type="protein sequence ID" value="RKD32646.1"/>
    <property type="molecule type" value="Genomic_DNA"/>
</dbReference>
<dbReference type="Pfam" id="PF13190">
    <property type="entry name" value="PDGLE"/>
    <property type="match status" value="1"/>
</dbReference>
<feature type="transmembrane region" description="Helical" evidence="7">
    <location>
        <begin position="103"/>
        <end position="125"/>
    </location>
</feature>
<gene>
    <name evidence="9" type="ORF">BET01_17205</name>
</gene>
<dbReference type="InterPro" id="IPR025937">
    <property type="entry name" value="PDGLE_dom"/>
</dbReference>
<evidence type="ECO:0000256" key="5">
    <source>
        <dbReference type="ARBA" id="ARBA00022989"/>
    </source>
</evidence>
<keyword evidence="5 7" id="KW-1133">Transmembrane helix</keyword>
<evidence type="ECO:0000256" key="7">
    <source>
        <dbReference type="SAM" id="Phobius"/>
    </source>
</evidence>
<dbReference type="GO" id="GO:0000041">
    <property type="term" value="P:transition metal ion transport"/>
    <property type="evidence" value="ECO:0007669"/>
    <property type="project" value="InterPro"/>
</dbReference>
<feature type="transmembrane region" description="Helical" evidence="7">
    <location>
        <begin position="137"/>
        <end position="163"/>
    </location>
</feature>
<name>A0A419T5C9_9FIRM</name>
<evidence type="ECO:0000313" key="10">
    <source>
        <dbReference type="Proteomes" id="UP000284277"/>
    </source>
</evidence>
<sequence>MHIPDNYLSPMTCAAMGAVMVPIWTKAVKKVKEEVSRVKIPMLGVGAAFSFLLMMFNVPLPGGTTGHAVGGTLLAVLLGPYAACISVTVALFIQAFLFGDGGILAFGANCFNMAFVSPFLGYFVYKLIKDNVKSQKGEYLGIAIGSYAGINVAALCAAIEFGIQPLLFKDSAGQALYCPYPLSVSIPAMTIPHLLVAGVVEMIFTVAIVAYIKKVSPGTIYEGAKERTNAIYGLILGLICLAPLGLLATGTAWGEWGTDEIKDVITGGNTLGFIPKGMSEGFNFSAVMPDYAIGGLPEIAGYILSAIAGVAVLIILFRVISSFKKDKVGSHNGSYRK</sequence>
<keyword evidence="10" id="KW-1185">Reference proteome</keyword>
<dbReference type="NCBIfam" id="NF005598">
    <property type="entry name" value="PRK07331.1"/>
    <property type="match status" value="1"/>
</dbReference>
<dbReference type="NCBIfam" id="NF008873">
    <property type="entry name" value="PRK11909.1"/>
    <property type="match status" value="1"/>
</dbReference>
<accession>A0A419T5C9</accession>
<keyword evidence="2" id="KW-0813">Transport</keyword>
<dbReference type="OrthoDB" id="5395048at2"/>
<evidence type="ECO:0000256" key="3">
    <source>
        <dbReference type="ARBA" id="ARBA00022475"/>
    </source>
</evidence>
<comment type="subcellular location">
    <subcellularLocation>
        <location evidence="1">Cell membrane</location>
        <topology evidence="1">Multi-pass membrane protein</topology>
    </subcellularLocation>
</comment>
<dbReference type="RefSeq" id="WP_120196354.1">
    <property type="nucleotide sequence ID" value="NZ_MCIA01000010.1"/>
</dbReference>
<protein>
    <submittedName>
        <fullName evidence="9">Cobalamin biosynthesis protein CbiM</fullName>
    </submittedName>
</protein>
<evidence type="ECO:0000256" key="2">
    <source>
        <dbReference type="ARBA" id="ARBA00022448"/>
    </source>
</evidence>
<dbReference type="Pfam" id="PF01891">
    <property type="entry name" value="CbiM"/>
    <property type="match status" value="1"/>
</dbReference>
<keyword evidence="3" id="KW-1003">Cell membrane</keyword>
<feature type="transmembrane region" description="Helical" evidence="7">
    <location>
        <begin position="299"/>
        <end position="320"/>
    </location>
</feature>
<evidence type="ECO:0000256" key="6">
    <source>
        <dbReference type="ARBA" id="ARBA00023136"/>
    </source>
</evidence>
<evidence type="ECO:0000313" key="9">
    <source>
        <dbReference type="EMBL" id="RKD32646.1"/>
    </source>
</evidence>
<keyword evidence="4 7" id="KW-0812">Transmembrane</keyword>
<dbReference type="PANTHER" id="PTHR34229:SF1">
    <property type="entry name" value="METAL TRANSPORT PROTEIN HI_1621-RELATED"/>
    <property type="match status" value="1"/>
</dbReference>
<dbReference type="Gene3D" id="1.10.1760.20">
    <property type="match status" value="1"/>
</dbReference>
<organism evidence="9 10">
    <name type="scientific">Lacrimispora algidixylanolytica</name>
    <dbReference type="NCBI Taxonomy" id="94868"/>
    <lineage>
        <taxon>Bacteria</taxon>
        <taxon>Bacillati</taxon>
        <taxon>Bacillota</taxon>
        <taxon>Clostridia</taxon>
        <taxon>Lachnospirales</taxon>
        <taxon>Lachnospiraceae</taxon>
        <taxon>Lacrimispora</taxon>
    </lineage>
</organism>